<dbReference type="AlphaFoldDB" id="A0A1X0APU7"/>
<keyword evidence="3" id="KW-1185">Reference proteome</keyword>
<evidence type="ECO:0000313" key="3">
    <source>
        <dbReference type="Proteomes" id="UP000192448"/>
    </source>
</evidence>
<gene>
    <name evidence="2" type="ORF">BST13_24210</name>
</gene>
<name>A0A1X0APU7_9MYCO</name>
<feature type="region of interest" description="Disordered" evidence="1">
    <location>
        <begin position="1"/>
        <end position="200"/>
    </location>
</feature>
<feature type="compositionally biased region" description="Acidic residues" evidence="1">
    <location>
        <begin position="112"/>
        <end position="124"/>
    </location>
</feature>
<evidence type="ECO:0000256" key="1">
    <source>
        <dbReference type="SAM" id="MobiDB-lite"/>
    </source>
</evidence>
<protein>
    <submittedName>
        <fullName evidence="2">Uncharacterized protein</fullName>
    </submittedName>
</protein>
<sequence length="200" mass="20988">LDTGQDRLNHYWRPEDLFHPNTEAPNNPCDEDTGADADSQPADGAHAGDAQQADEAPAEPDPWPEVVTAGPEELRPTNAETTGDTDTDSNADEAPEHPAQPDAEPIQTIGGDDTDDAVTDEEAPAEPGPQPAEPGAQPAELHSEPVEAASEPQEPHHSNRQAPADGGNDPAGQALHAAPRPDSHPHTTQRPGNRDGPDDP</sequence>
<dbReference type="Proteomes" id="UP000192448">
    <property type="component" value="Unassembled WGS sequence"/>
</dbReference>
<reference evidence="2 3" key="1">
    <citation type="submission" date="2017-02" db="EMBL/GenBank/DDBJ databases">
        <title>The new phylogeny of genus Mycobacterium.</title>
        <authorList>
            <person name="Tortoli E."/>
            <person name="Trovato A."/>
            <person name="Cirillo D.M."/>
        </authorList>
    </citation>
    <scope>NUCLEOTIDE SEQUENCE [LARGE SCALE GENOMIC DNA]</scope>
    <source>
        <strain evidence="2 3">RW6</strain>
    </source>
</reference>
<proteinExistence type="predicted"/>
<accession>A0A1X0APU7</accession>
<organism evidence="2 3">
    <name type="scientific">Mycobacterium aquaticum</name>
    <dbReference type="NCBI Taxonomy" id="1927124"/>
    <lineage>
        <taxon>Bacteria</taxon>
        <taxon>Bacillati</taxon>
        <taxon>Actinomycetota</taxon>
        <taxon>Actinomycetes</taxon>
        <taxon>Mycobacteriales</taxon>
        <taxon>Mycobacteriaceae</taxon>
        <taxon>Mycobacterium</taxon>
    </lineage>
</organism>
<evidence type="ECO:0000313" key="2">
    <source>
        <dbReference type="EMBL" id="ORA31706.1"/>
    </source>
</evidence>
<feature type="non-terminal residue" evidence="2">
    <location>
        <position position="1"/>
    </location>
</feature>
<dbReference type="EMBL" id="MVHF01000029">
    <property type="protein sequence ID" value="ORA31706.1"/>
    <property type="molecule type" value="Genomic_DNA"/>
</dbReference>
<comment type="caution">
    <text evidence="2">The sequence shown here is derived from an EMBL/GenBank/DDBJ whole genome shotgun (WGS) entry which is preliminary data.</text>
</comment>
<feature type="compositionally biased region" description="Basic and acidic residues" evidence="1">
    <location>
        <begin position="1"/>
        <end position="18"/>
    </location>
</feature>
<feature type="compositionally biased region" description="Acidic residues" evidence="1">
    <location>
        <begin position="83"/>
        <end position="93"/>
    </location>
</feature>
<feature type="compositionally biased region" description="Low complexity" evidence="1">
    <location>
        <begin position="42"/>
        <end position="55"/>
    </location>
</feature>